<organism evidence="2 3">
    <name type="scientific">Waterburya agarophytonicola KI4</name>
    <dbReference type="NCBI Taxonomy" id="2874699"/>
    <lineage>
        <taxon>Bacteria</taxon>
        <taxon>Bacillati</taxon>
        <taxon>Cyanobacteriota</taxon>
        <taxon>Cyanophyceae</taxon>
        <taxon>Pleurocapsales</taxon>
        <taxon>Hyellaceae</taxon>
        <taxon>Waterburya</taxon>
        <taxon>Waterburya agarophytonicola</taxon>
    </lineage>
</organism>
<evidence type="ECO:0008006" key="4">
    <source>
        <dbReference type="Google" id="ProtNLM"/>
    </source>
</evidence>
<dbReference type="AlphaFoldDB" id="A0A964BLY6"/>
<protein>
    <recommendedName>
        <fullName evidence="4">DUF4384 domain-containing protein</fullName>
    </recommendedName>
</protein>
<comment type="caution">
    <text evidence="2">The sequence shown here is derived from an EMBL/GenBank/DDBJ whole genome shotgun (WGS) entry which is preliminary data.</text>
</comment>
<evidence type="ECO:0000256" key="1">
    <source>
        <dbReference type="SAM" id="SignalP"/>
    </source>
</evidence>
<dbReference type="Proteomes" id="UP000729733">
    <property type="component" value="Unassembled WGS sequence"/>
</dbReference>
<reference evidence="2" key="1">
    <citation type="journal article" date="2021" name="Antonie Van Leeuwenhoek">
        <title>Draft genome and description of Waterburya agarophytonicola gen. nov. sp. nov. (Pleurocapsales, Cyanobacteria): a seaweed symbiont.</title>
        <authorList>
            <person name="Bonthond G."/>
            <person name="Shalygin S."/>
            <person name="Bayer T."/>
            <person name="Weinberger F."/>
        </authorList>
    </citation>
    <scope>NUCLEOTIDE SEQUENCE</scope>
    <source>
        <strain evidence="2">KI4</strain>
    </source>
</reference>
<proteinExistence type="predicted"/>
<evidence type="ECO:0000313" key="3">
    <source>
        <dbReference type="Proteomes" id="UP000729733"/>
    </source>
</evidence>
<keyword evidence="3" id="KW-1185">Reference proteome</keyword>
<feature type="chain" id="PRO_5037385297" description="DUF4384 domain-containing protein" evidence="1">
    <location>
        <begin position="28"/>
        <end position="337"/>
    </location>
</feature>
<sequence>MNKSCIKGIGICAGVAGAFLVVPTAQADTNIPENIAQKEIIPINIIPGQTTAINFENDDRVSYLILSDRSKIIYSLNAPTDSGQAKSIFLRNIKPLDFPGEITSNQPNLFVVAIDDRGRQEQYEFIVDNSQKHDTKINITPEKKEAPKKPINVINTELGAATPADVRIGLKYKLRKAEISPNDPIALYTSEAIALTLNSQKNLLALAEELDIPLSVLSEFGRTGLAQKAKFRIQKANRKKANALKAARQSLIEEQSEKFVIDTDLGKANLEDIKFGLSVMQKRETITEQKAQRISKIIKQAMNEKRKFSARDKEELSNVGRLGLAFSSRLRILGTLD</sequence>
<dbReference type="RefSeq" id="WP_229638847.1">
    <property type="nucleotide sequence ID" value="NZ_JADWDC010000004.1"/>
</dbReference>
<keyword evidence="1" id="KW-0732">Signal</keyword>
<accession>A0A964BLY6</accession>
<evidence type="ECO:0000313" key="2">
    <source>
        <dbReference type="EMBL" id="MCC0175848.1"/>
    </source>
</evidence>
<dbReference type="EMBL" id="JADWDC010000004">
    <property type="protein sequence ID" value="MCC0175848.1"/>
    <property type="molecule type" value="Genomic_DNA"/>
</dbReference>
<gene>
    <name evidence="2" type="ORF">I4641_02480</name>
</gene>
<feature type="signal peptide" evidence="1">
    <location>
        <begin position="1"/>
        <end position="27"/>
    </location>
</feature>
<name>A0A964BLY6_9CYAN</name>